<name>A0A974E3J3_XENLA</name>
<dbReference type="Proteomes" id="UP000694892">
    <property type="component" value="Chromosome 1L"/>
</dbReference>
<gene>
    <name evidence="1" type="ORF">XELAEV_18008090mg</name>
</gene>
<reference evidence="2" key="1">
    <citation type="journal article" date="2016" name="Nature">
        <title>Genome evolution in the allotetraploid frog Xenopus laevis.</title>
        <authorList>
            <person name="Session A.M."/>
            <person name="Uno Y."/>
            <person name="Kwon T."/>
            <person name="Chapman J.A."/>
            <person name="Toyoda A."/>
            <person name="Takahashi S."/>
            <person name="Fukui A."/>
            <person name="Hikosaka A."/>
            <person name="Suzuki A."/>
            <person name="Kondo M."/>
            <person name="van Heeringen S.J."/>
            <person name="Quigley I."/>
            <person name="Heinz S."/>
            <person name="Ogino H."/>
            <person name="Ochi H."/>
            <person name="Hellsten U."/>
            <person name="Lyons J.B."/>
            <person name="Simakov O."/>
            <person name="Putnam N."/>
            <person name="Stites J."/>
            <person name="Kuroki Y."/>
            <person name="Tanaka T."/>
            <person name="Michiue T."/>
            <person name="Watanabe M."/>
            <person name="Bogdanovic O."/>
            <person name="Lister R."/>
            <person name="Georgiou G."/>
            <person name="Paranjpe S.S."/>
            <person name="van Kruijsbergen I."/>
            <person name="Shu S."/>
            <person name="Carlson J."/>
            <person name="Kinoshita T."/>
            <person name="Ohta Y."/>
            <person name="Mawaribuchi S."/>
            <person name="Jenkins J."/>
            <person name="Grimwood J."/>
            <person name="Schmutz J."/>
            <person name="Mitros T."/>
            <person name="Mozaffari S.V."/>
            <person name="Suzuki Y."/>
            <person name="Haramoto Y."/>
            <person name="Yamamoto T.S."/>
            <person name="Takagi C."/>
            <person name="Heald R."/>
            <person name="Miller K."/>
            <person name="Haudenschild C."/>
            <person name="Kitzman J."/>
            <person name="Nakayama T."/>
            <person name="Izutsu Y."/>
            <person name="Robert J."/>
            <person name="Fortriede J."/>
            <person name="Burns K."/>
            <person name="Lotay V."/>
            <person name="Karimi K."/>
            <person name="Yasuoka Y."/>
            <person name="Dichmann D.S."/>
            <person name="Flajnik M.F."/>
            <person name="Houston D.W."/>
            <person name="Shendure J."/>
            <person name="DuPasquier L."/>
            <person name="Vize P.D."/>
            <person name="Zorn A.M."/>
            <person name="Ito M."/>
            <person name="Marcotte E.M."/>
            <person name="Wallingford J.B."/>
            <person name="Ito Y."/>
            <person name="Asashima M."/>
            <person name="Ueno N."/>
            <person name="Matsuda Y."/>
            <person name="Veenstra G.J."/>
            <person name="Fujiyama A."/>
            <person name="Harland R.M."/>
            <person name="Taira M."/>
            <person name="Rokhsar D.S."/>
        </authorList>
    </citation>
    <scope>NUCLEOTIDE SEQUENCE [LARGE SCALE GENOMIC DNA]</scope>
    <source>
        <strain evidence="2">J</strain>
    </source>
</reference>
<proteinExistence type="predicted"/>
<dbReference type="AlphaFoldDB" id="A0A974E3J3"/>
<evidence type="ECO:0000313" key="1">
    <source>
        <dbReference type="EMBL" id="OCU02327.1"/>
    </source>
</evidence>
<protein>
    <submittedName>
        <fullName evidence="1">Uncharacterized protein</fullName>
    </submittedName>
</protein>
<organism evidence="1 2">
    <name type="scientific">Xenopus laevis</name>
    <name type="common">African clawed frog</name>
    <dbReference type="NCBI Taxonomy" id="8355"/>
    <lineage>
        <taxon>Eukaryota</taxon>
        <taxon>Metazoa</taxon>
        <taxon>Chordata</taxon>
        <taxon>Craniata</taxon>
        <taxon>Vertebrata</taxon>
        <taxon>Euteleostomi</taxon>
        <taxon>Amphibia</taxon>
        <taxon>Batrachia</taxon>
        <taxon>Anura</taxon>
        <taxon>Pipoidea</taxon>
        <taxon>Pipidae</taxon>
        <taxon>Xenopodinae</taxon>
        <taxon>Xenopus</taxon>
        <taxon>Xenopus</taxon>
    </lineage>
</organism>
<dbReference type="EMBL" id="CM004466">
    <property type="protein sequence ID" value="OCU02327.1"/>
    <property type="molecule type" value="Genomic_DNA"/>
</dbReference>
<accession>A0A974E3J3</accession>
<sequence length="157" mass="18711">MRSCEKKEEAEDIHSVVLAGITRGLEPRQFIWWVYKGLTHIRHYLLHNKIISWTVLQDRYAIPDQERYRYNQIRHFLITLEKTFSFSPLTFFETLCLYRPQMKGSLSYLNRQCTSSQPIVSLTYVKNWTAELSLTMDEQNWQTIFTNTMHTSVNILA</sequence>
<evidence type="ECO:0000313" key="2">
    <source>
        <dbReference type="Proteomes" id="UP000694892"/>
    </source>
</evidence>